<name>A0AB39BNX4_9BACI</name>
<organism evidence="1">
    <name type="scientific">Alkalihalophilus sp. As8PL</name>
    <dbReference type="NCBI Taxonomy" id="3237103"/>
    <lineage>
        <taxon>Bacteria</taxon>
        <taxon>Bacillati</taxon>
        <taxon>Bacillota</taxon>
        <taxon>Bacilli</taxon>
        <taxon>Bacillales</taxon>
        <taxon>Bacillaceae</taxon>
        <taxon>Alkalihalophilus</taxon>
    </lineage>
</organism>
<dbReference type="RefSeq" id="WP_368502810.1">
    <property type="nucleotide sequence ID" value="NZ_CP162550.1"/>
</dbReference>
<accession>A0AB39BNX4</accession>
<dbReference type="EMBL" id="CP162550">
    <property type="protein sequence ID" value="XDI35196.1"/>
    <property type="molecule type" value="Genomic_DNA"/>
</dbReference>
<evidence type="ECO:0000313" key="1">
    <source>
        <dbReference type="EMBL" id="XDI35196.1"/>
    </source>
</evidence>
<protein>
    <submittedName>
        <fullName evidence="1">Transcriptional regulator</fullName>
    </submittedName>
</protein>
<reference evidence="1" key="1">
    <citation type="submission" date="2024-07" db="EMBL/GenBank/DDBJ databases">
        <title>Identification and characteristics of an arsenic-resistant bacterial isolate, which belongs to a novel species.</title>
        <authorList>
            <person name="Juszczyk A."/>
            <person name="Kowalczyk A."/>
            <person name="Was K."/>
            <person name="Kosowicz W."/>
            <person name="Budzyn A."/>
            <person name="Latowski D."/>
        </authorList>
    </citation>
    <scope>NUCLEOTIDE SEQUENCE</scope>
    <source>
        <strain evidence="1">As8PL</strain>
        <plasmid evidence="1">unnamed</plasmid>
    </source>
</reference>
<keyword evidence="1" id="KW-0614">Plasmid</keyword>
<proteinExistence type="predicted"/>
<gene>
    <name evidence="1" type="ORF">AB3N04_00300</name>
</gene>
<sequence>MFGIGKKRSKLGKFIDKHSVTTVEFAKETGVSRRTLTKACNEVDYVPSQVVMKKILKSVRKVDPDIKMSDFWEI</sequence>
<geneLocation type="plasmid" evidence="1">
    <name>unnamed</name>
</geneLocation>
<dbReference type="AlphaFoldDB" id="A0AB39BNX4"/>